<comment type="caution">
    <text evidence="12">The sequence shown here is derived from an EMBL/GenBank/DDBJ whole genome shotgun (WGS) entry which is preliminary data.</text>
</comment>
<keyword evidence="13" id="KW-1185">Reference proteome</keyword>
<dbReference type="PANTHER" id="PTHR22593">
    <property type="entry name" value="TRANSMEMBRANE PROTEIN 18"/>
    <property type="match status" value="1"/>
</dbReference>
<dbReference type="OrthoDB" id="411535at2759"/>
<evidence type="ECO:0000256" key="9">
    <source>
        <dbReference type="ARBA" id="ARBA00023136"/>
    </source>
</evidence>
<evidence type="ECO:0000256" key="8">
    <source>
        <dbReference type="ARBA" id="ARBA00023125"/>
    </source>
</evidence>
<keyword evidence="8" id="KW-0238">DNA-binding</keyword>
<name>A0A8S3PLR5_MYTED</name>
<protein>
    <recommendedName>
        <fullName evidence="4">Transmembrane protein 18</fullName>
    </recommendedName>
</protein>
<proteinExistence type="inferred from homology"/>
<evidence type="ECO:0000313" key="12">
    <source>
        <dbReference type="EMBL" id="CAG2184433.1"/>
    </source>
</evidence>
<evidence type="ECO:0000313" key="13">
    <source>
        <dbReference type="Proteomes" id="UP000683360"/>
    </source>
</evidence>
<feature type="transmembrane region" description="Helical" evidence="11">
    <location>
        <begin position="26"/>
        <end position="45"/>
    </location>
</feature>
<gene>
    <name evidence="12" type="ORF">MEDL_79</name>
</gene>
<evidence type="ECO:0000256" key="5">
    <source>
        <dbReference type="ARBA" id="ARBA00022692"/>
    </source>
</evidence>
<dbReference type="Pfam" id="PF14770">
    <property type="entry name" value="TMEM18"/>
    <property type="match status" value="1"/>
</dbReference>
<evidence type="ECO:0000256" key="2">
    <source>
        <dbReference type="ARBA" id="ARBA00004127"/>
    </source>
</evidence>
<evidence type="ECO:0000256" key="6">
    <source>
        <dbReference type="ARBA" id="ARBA00022989"/>
    </source>
</evidence>
<keyword evidence="10" id="KW-0539">Nucleus</keyword>
<dbReference type="GO" id="GO:0031965">
    <property type="term" value="C:nuclear membrane"/>
    <property type="evidence" value="ECO:0007669"/>
    <property type="project" value="UniProtKB-SubCell"/>
</dbReference>
<feature type="transmembrane region" description="Helical" evidence="11">
    <location>
        <begin position="52"/>
        <end position="69"/>
    </location>
</feature>
<evidence type="ECO:0000256" key="11">
    <source>
        <dbReference type="SAM" id="Phobius"/>
    </source>
</evidence>
<evidence type="ECO:0000256" key="4">
    <source>
        <dbReference type="ARBA" id="ARBA00014253"/>
    </source>
</evidence>
<dbReference type="AlphaFoldDB" id="A0A8S3PLR5"/>
<evidence type="ECO:0000256" key="10">
    <source>
        <dbReference type="ARBA" id="ARBA00023242"/>
    </source>
</evidence>
<evidence type="ECO:0000256" key="1">
    <source>
        <dbReference type="ARBA" id="ARBA00004126"/>
    </source>
</evidence>
<dbReference type="InterPro" id="IPR026721">
    <property type="entry name" value="TMEM18"/>
</dbReference>
<keyword evidence="7" id="KW-0175">Coiled coil</keyword>
<keyword evidence="5 11" id="KW-0812">Transmembrane</keyword>
<evidence type="ECO:0000256" key="7">
    <source>
        <dbReference type="ARBA" id="ARBA00023054"/>
    </source>
</evidence>
<feature type="transmembrane region" description="Helical" evidence="11">
    <location>
        <begin position="89"/>
        <end position="113"/>
    </location>
</feature>
<organism evidence="12 13">
    <name type="scientific">Mytilus edulis</name>
    <name type="common">Blue mussel</name>
    <dbReference type="NCBI Taxonomy" id="6550"/>
    <lineage>
        <taxon>Eukaryota</taxon>
        <taxon>Metazoa</taxon>
        <taxon>Spiralia</taxon>
        <taxon>Lophotrochozoa</taxon>
        <taxon>Mollusca</taxon>
        <taxon>Bivalvia</taxon>
        <taxon>Autobranchia</taxon>
        <taxon>Pteriomorphia</taxon>
        <taxon>Mytilida</taxon>
        <taxon>Mytiloidea</taxon>
        <taxon>Mytilidae</taxon>
        <taxon>Mytilinae</taxon>
        <taxon>Mytilus</taxon>
    </lineage>
</organism>
<reference evidence="12" key="1">
    <citation type="submission" date="2021-03" db="EMBL/GenBank/DDBJ databases">
        <authorList>
            <person name="Bekaert M."/>
        </authorList>
    </citation>
    <scope>NUCLEOTIDE SEQUENCE</scope>
</reference>
<comment type="subcellular location">
    <subcellularLocation>
        <location evidence="2">Endomembrane system</location>
        <topology evidence="2">Multi-pass membrane protein</topology>
    </subcellularLocation>
    <subcellularLocation>
        <location evidence="1">Nucleus membrane</location>
    </subcellularLocation>
</comment>
<dbReference type="GO" id="GO:0003677">
    <property type="term" value="F:DNA binding"/>
    <property type="evidence" value="ECO:0007669"/>
    <property type="project" value="UniProtKB-KW"/>
</dbReference>
<accession>A0A8S3PLR5</accession>
<dbReference type="PANTHER" id="PTHR22593:SF2">
    <property type="entry name" value="TRANSMEMBRANE PROTEIN 18"/>
    <property type="match status" value="1"/>
</dbReference>
<dbReference type="EMBL" id="CAJPWZ010000004">
    <property type="protein sequence ID" value="CAG2184433.1"/>
    <property type="molecule type" value="Genomic_DNA"/>
</dbReference>
<evidence type="ECO:0000256" key="3">
    <source>
        <dbReference type="ARBA" id="ARBA00009971"/>
    </source>
</evidence>
<sequence>MERPIRVDEIQGLWTYLASIDWTDPWFRYLLLFHVICCLTTIVIRKKSNIQFIYFGFLIMMVFLSEYINEWAAKNYKSFSRQQYFDSNGLFISTVFSTPILINCLIMVIMWLLNMSKLMSEVRYVKHRSKKGKMRVNHFKLQRIEQINQCPNFRLVYLKHLVIE</sequence>
<comment type="similarity">
    <text evidence="3">Belongs to the TMEM18 family.</text>
</comment>
<keyword evidence="9 11" id="KW-0472">Membrane</keyword>
<keyword evidence="6 11" id="KW-1133">Transmembrane helix</keyword>
<dbReference type="Proteomes" id="UP000683360">
    <property type="component" value="Unassembled WGS sequence"/>
</dbReference>